<dbReference type="EMBL" id="JAIWYP010000007">
    <property type="protein sequence ID" value="KAH3798285.1"/>
    <property type="molecule type" value="Genomic_DNA"/>
</dbReference>
<proteinExistence type="predicted"/>
<name>A0A9D4FKU2_DREPO</name>
<organism evidence="2 3">
    <name type="scientific">Dreissena polymorpha</name>
    <name type="common">Zebra mussel</name>
    <name type="synonym">Mytilus polymorpha</name>
    <dbReference type="NCBI Taxonomy" id="45954"/>
    <lineage>
        <taxon>Eukaryota</taxon>
        <taxon>Metazoa</taxon>
        <taxon>Spiralia</taxon>
        <taxon>Lophotrochozoa</taxon>
        <taxon>Mollusca</taxon>
        <taxon>Bivalvia</taxon>
        <taxon>Autobranchia</taxon>
        <taxon>Heteroconchia</taxon>
        <taxon>Euheterodonta</taxon>
        <taxon>Imparidentia</taxon>
        <taxon>Neoheterodontei</taxon>
        <taxon>Myida</taxon>
        <taxon>Dreissenoidea</taxon>
        <taxon>Dreissenidae</taxon>
        <taxon>Dreissena</taxon>
    </lineage>
</organism>
<reference evidence="2" key="2">
    <citation type="submission" date="2020-11" db="EMBL/GenBank/DDBJ databases">
        <authorList>
            <person name="McCartney M.A."/>
            <person name="Auch B."/>
            <person name="Kono T."/>
            <person name="Mallez S."/>
            <person name="Becker A."/>
            <person name="Gohl D.M."/>
            <person name="Silverstein K.A.T."/>
            <person name="Koren S."/>
            <person name="Bechman K.B."/>
            <person name="Herman A."/>
            <person name="Abrahante J.E."/>
            <person name="Garbe J."/>
        </authorList>
    </citation>
    <scope>NUCLEOTIDE SEQUENCE</scope>
    <source>
        <strain evidence="2">Duluth1</strain>
        <tissue evidence="2">Whole animal</tissue>
    </source>
</reference>
<dbReference type="Proteomes" id="UP000828390">
    <property type="component" value="Unassembled WGS sequence"/>
</dbReference>
<feature type="transmembrane region" description="Helical" evidence="1">
    <location>
        <begin position="92"/>
        <end position="117"/>
    </location>
</feature>
<evidence type="ECO:0000256" key="1">
    <source>
        <dbReference type="SAM" id="Phobius"/>
    </source>
</evidence>
<reference evidence="2" key="1">
    <citation type="journal article" date="2019" name="bioRxiv">
        <title>The Genome of the Zebra Mussel, Dreissena polymorpha: A Resource for Invasive Species Research.</title>
        <authorList>
            <person name="McCartney M.A."/>
            <person name="Auch B."/>
            <person name="Kono T."/>
            <person name="Mallez S."/>
            <person name="Zhang Y."/>
            <person name="Obille A."/>
            <person name="Becker A."/>
            <person name="Abrahante J.E."/>
            <person name="Garbe J."/>
            <person name="Badalamenti J.P."/>
            <person name="Herman A."/>
            <person name="Mangelson H."/>
            <person name="Liachko I."/>
            <person name="Sullivan S."/>
            <person name="Sone E.D."/>
            <person name="Koren S."/>
            <person name="Silverstein K.A.T."/>
            <person name="Beckman K.B."/>
            <person name="Gohl D.M."/>
        </authorList>
    </citation>
    <scope>NUCLEOTIDE SEQUENCE</scope>
    <source>
        <strain evidence="2">Duluth1</strain>
        <tissue evidence="2">Whole animal</tissue>
    </source>
</reference>
<keyword evidence="1" id="KW-0472">Membrane</keyword>
<protein>
    <submittedName>
        <fullName evidence="2">Uncharacterized protein</fullName>
    </submittedName>
</protein>
<evidence type="ECO:0000313" key="3">
    <source>
        <dbReference type="Proteomes" id="UP000828390"/>
    </source>
</evidence>
<gene>
    <name evidence="2" type="ORF">DPMN_151882</name>
</gene>
<sequence length="142" mass="15541">MTEEREELNCSEECNSDGCLQMAEDNFNAAPEAFLTCPCAYLGYGCIHCCAVYKRGDKPLTASDISLDKKMREQDEICKDKHVEGCLCCPCFLSVAVLGCVVTAMTWLGSLSCYIAGGCCKLCKNNKVANLPAIENKQKEND</sequence>
<comment type="caution">
    <text evidence="2">The sequence shown here is derived from an EMBL/GenBank/DDBJ whole genome shotgun (WGS) entry which is preliminary data.</text>
</comment>
<evidence type="ECO:0000313" key="2">
    <source>
        <dbReference type="EMBL" id="KAH3798285.1"/>
    </source>
</evidence>
<keyword evidence="1" id="KW-0812">Transmembrane</keyword>
<accession>A0A9D4FKU2</accession>
<keyword evidence="3" id="KW-1185">Reference proteome</keyword>
<dbReference type="AlphaFoldDB" id="A0A9D4FKU2"/>
<keyword evidence="1" id="KW-1133">Transmembrane helix</keyword>